<keyword evidence="4" id="KW-0346">Stress response</keyword>
<protein>
    <submittedName>
        <fullName evidence="7">Molecular chaperone Hsp31 and glyoxalase 3</fullName>
    </submittedName>
</protein>
<dbReference type="Proteomes" id="UP000199035">
    <property type="component" value="Unassembled WGS sequence"/>
</dbReference>
<evidence type="ECO:0000256" key="3">
    <source>
        <dbReference type="ARBA" id="ARBA00022801"/>
    </source>
</evidence>
<evidence type="ECO:0000256" key="5">
    <source>
        <dbReference type="ARBA" id="ARBA00023204"/>
    </source>
</evidence>
<dbReference type="STRING" id="595670.SAMN05421643_11551"/>
<dbReference type="Pfam" id="PF01965">
    <property type="entry name" value="DJ-1_PfpI"/>
    <property type="match status" value="1"/>
</dbReference>
<evidence type="ECO:0000256" key="4">
    <source>
        <dbReference type="ARBA" id="ARBA00023016"/>
    </source>
</evidence>
<evidence type="ECO:0000256" key="2">
    <source>
        <dbReference type="ARBA" id="ARBA00022763"/>
    </source>
</evidence>
<dbReference type="SUPFAM" id="SSF52317">
    <property type="entry name" value="Class I glutamine amidotransferase-like"/>
    <property type="match status" value="1"/>
</dbReference>
<dbReference type="GO" id="GO:0006281">
    <property type="term" value="P:DNA repair"/>
    <property type="evidence" value="ECO:0007669"/>
    <property type="project" value="UniProtKB-KW"/>
</dbReference>
<dbReference type="PANTHER" id="PTHR48094:SF20">
    <property type="entry name" value="PROTEIN_NUCLEIC ACID DEGLYCASE 1"/>
    <property type="match status" value="1"/>
</dbReference>
<sequence length="289" mass="31680">MAQTSQDRNPTPDLAEDNAFFPSPYSLSQYTASKTDFDGTDYPTPYIGHKKILMIASDERYLLMKNGKFFSTGNHPVETLLPMYHLDRAGFDIDIATLSGNPVKLEMWAMPHEDTVVPATFQKYLTQFKKPLKLADVLKSSLGDNSPYLAVLIPGGHGALIGLPESEDLKTLLKWAVAKDKFVISLCHGPAGLLAAALNEAPENYIFKGYKMCVFPDALDQGANLDIGYMPGELPWLLADRLEKLGVQVVNKEMSGQCIQDRKLITGDSPLASNTLGKMAAQALLAEVQ</sequence>
<dbReference type="Gene3D" id="3.40.50.880">
    <property type="match status" value="1"/>
</dbReference>
<dbReference type="RefSeq" id="WP_092691086.1">
    <property type="nucleotide sequence ID" value="NZ_FNPK01000015.1"/>
</dbReference>
<evidence type="ECO:0000259" key="6">
    <source>
        <dbReference type="Pfam" id="PF01965"/>
    </source>
</evidence>
<dbReference type="AlphaFoldDB" id="A0A1H3L2C4"/>
<keyword evidence="8" id="KW-1185">Reference proteome</keyword>
<dbReference type="GO" id="GO:0019243">
    <property type="term" value="P:methylglyoxal catabolic process to D-lactate via S-lactoyl-glutathione"/>
    <property type="evidence" value="ECO:0007669"/>
    <property type="project" value="TreeGrafter"/>
</dbReference>
<dbReference type="GO" id="GO:0005737">
    <property type="term" value="C:cytoplasm"/>
    <property type="evidence" value="ECO:0007669"/>
    <property type="project" value="TreeGrafter"/>
</dbReference>
<gene>
    <name evidence="7" type="ORF">SAMN05421643_11551</name>
</gene>
<keyword evidence="5" id="KW-0234">DNA repair</keyword>
<accession>A0A1H3L2C4</accession>
<keyword evidence="1" id="KW-0963">Cytoplasm</keyword>
<dbReference type="NCBIfam" id="NF003168">
    <property type="entry name" value="PRK04155.1"/>
    <property type="match status" value="1"/>
</dbReference>
<keyword evidence="3" id="KW-0378">Hydrolase</keyword>
<organism evidence="7 8">
    <name type="scientific">Acinetobacter kyonggiensis</name>
    <dbReference type="NCBI Taxonomy" id="595670"/>
    <lineage>
        <taxon>Bacteria</taxon>
        <taxon>Pseudomonadati</taxon>
        <taxon>Pseudomonadota</taxon>
        <taxon>Gammaproteobacteria</taxon>
        <taxon>Moraxellales</taxon>
        <taxon>Moraxellaceae</taxon>
        <taxon>Acinetobacter</taxon>
    </lineage>
</organism>
<dbReference type="EMBL" id="FNPK01000015">
    <property type="protein sequence ID" value="SDY58369.1"/>
    <property type="molecule type" value="Genomic_DNA"/>
</dbReference>
<dbReference type="PANTHER" id="PTHR48094">
    <property type="entry name" value="PROTEIN/NUCLEIC ACID DEGLYCASE DJ-1-RELATED"/>
    <property type="match status" value="1"/>
</dbReference>
<evidence type="ECO:0000313" key="7">
    <source>
        <dbReference type="EMBL" id="SDY58369.1"/>
    </source>
</evidence>
<name>A0A1H3L2C4_9GAMM</name>
<keyword evidence="2" id="KW-0227">DNA damage</keyword>
<dbReference type="GO" id="GO:0036524">
    <property type="term" value="F:protein deglycase activity"/>
    <property type="evidence" value="ECO:0007669"/>
    <property type="project" value="InterPro"/>
</dbReference>
<dbReference type="InterPro" id="IPR050325">
    <property type="entry name" value="Prot/Nucl_acid_deglycase"/>
</dbReference>
<evidence type="ECO:0000313" key="8">
    <source>
        <dbReference type="Proteomes" id="UP000199035"/>
    </source>
</evidence>
<dbReference type="InterPro" id="IPR029062">
    <property type="entry name" value="Class_I_gatase-like"/>
</dbReference>
<dbReference type="GO" id="GO:0019172">
    <property type="term" value="F:glyoxalase III activity"/>
    <property type="evidence" value="ECO:0007669"/>
    <property type="project" value="TreeGrafter"/>
</dbReference>
<reference evidence="8" key="1">
    <citation type="submission" date="2016-10" db="EMBL/GenBank/DDBJ databases">
        <authorList>
            <person name="Varghese N."/>
            <person name="Submissions S."/>
        </authorList>
    </citation>
    <scope>NUCLEOTIDE SEQUENCE [LARGE SCALE GENOMIC DNA]</scope>
    <source>
        <strain evidence="8">ANC 5109</strain>
    </source>
</reference>
<feature type="domain" description="DJ-1/PfpI" evidence="6">
    <location>
        <begin position="76"/>
        <end position="198"/>
    </location>
</feature>
<dbReference type="PIRSF" id="PIRSF037798">
    <property type="entry name" value="Chaperone_HchA"/>
    <property type="match status" value="1"/>
</dbReference>
<dbReference type="InterPro" id="IPR002818">
    <property type="entry name" value="DJ-1/PfpI"/>
</dbReference>
<proteinExistence type="predicted"/>
<dbReference type="InterPro" id="IPR017283">
    <property type="entry name" value="HchA"/>
</dbReference>
<evidence type="ECO:0000256" key="1">
    <source>
        <dbReference type="ARBA" id="ARBA00022490"/>
    </source>
</evidence>